<evidence type="ECO:0000256" key="3">
    <source>
        <dbReference type="ARBA" id="ARBA00022691"/>
    </source>
</evidence>
<evidence type="ECO:0000313" key="5">
    <source>
        <dbReference type="EMBL" id="GJJ71719.1"/>
    </source>
</evidence>
<dbReference type="PANTHER" id="PTHR10509">
    <property type="entry name" value="O-METHYLTRANSFERASE-RELATED"/>
    <property type="match status" value="1"/>
</dbReference>
<keyword evidence="6" id="KW-1185">Reference proteome</keyword>
<dbReference type="Proteomes" id="UP000827284">
    <property type="component" value="Unassembled WGS sequence"/>
</dbReference>
<dbReference type="GO" id="GO:0008171">
    <property type="term" value="F:O-methyltransferase activity"/>
    <property type="evidence" value="ECO:0007669"/>
    <property type="project" value="InterPro"/>
</dbReference>
<dbReference type="PANTHER" id="PTHR10509:SF14">
    <property type="entry name" value="CAFFEOYL-COA O-METHYLTRANSFERASE 3-RELATED"/>
    <property type="match status" value="1"/>
</dbReference>
<protein>
    <submittedName>
        <fullName evidence="5">Caffeoyl-CoA O-methyltransferase</fullName>
    </submittedName>
</protein>
<name>A0A9P3H7Y0_9FUNG</name>
<accession>A0A9P3H7Y0</accession>
<reference evidence="5" key="2">
    <citation type="journal article" date="2022" name="Microbiol. Resour. Announc.">
        <title>Whole-Genome Sequence of Entomortierella parvispora E1425, a Mucoromycotan Fungus Associated with Burkholderiaceae-Related Endosymbiotic Bacteria.</title>
        <authorList>
            <person name="Herlambang A."/>
            <person name="Guo Y."/>
            <person name="Takashima Y."/>
            <person name="Narisawa K."/>
            <person name="Ohta H."/>
            <person name="Nishizawa T."/>
        </authorList>
    </citation>
    <scope>NUCLEOTIDE SEQUENCE</scope>
    <source>
        <strain evidence="5">E1425</strain>
    </source>
</reference>
<keyword evidence="3" id="KW-0949">S-adenosyl-L-methionine</keyword>
<dbReference type="InterPro" id="IPR002935">
    <property type="entry name" value="SAM_O-MeTrfase"/>
</dbReference>
<dbReference type="GO" id="GO:0008757">
    <property type="term" value="F:S-adenosylmethionine-dependent methyltransferase activity"/>
    <property type="evidence" value="ECO:0007669"/>
    <property type="project" value="TreeGrafter"/>
</dbReference>
<keyword evidence="1" id="KW-0489">Methyltransferase</keyword>
<evidence type="ECO:0000313" key="6">
    <source>
        <dbReference type="Proteomes" id="UP000827284"/>
    </source>
</evidence>
<reference evidence="5" key="1">
    <citation type="submission" date="2021-11" db="EMBL/GenBank/DDBJ databases">
        <authorList>
            <person name="Herlambang A."/>
            <person name="Guo Y."/>
            <person name="Takashima Y."/>
            <person name="Nishizawa T."/>
        </authorList>
    </citation>
    <scope>NUCLEOTIDE SEQUENCE</scope>
    <source>
        <strain evidence="5">E1425</strain>
    </source>
</reference>
<dbReference type="CDD" id="cd02440">
    <property type="entry name" value="AdoMet_MTases"/>
    <property type="match status" value="1"/>
</dbReference>
<sequence>MTLAALASRSARSLQNPLRRAACIQLAAPITRSFHALVPQQDMHPTSSGDLLPYCERNSTRLLGKFDELHANTIEHYPKTAGKTISSLQGQFLRLLMRMTRPQRVLELGCFMGYSAMAMADGMGADGAIYTCEKDGKAAQLARELFQKQGYQGSEEGPRRKTKIELMEGNALDNLEILSKNGLQFDAVFLDADKSNYINYFNFIMDNGLLNKGGFILADNALFQGLVLNAPGANGGKTHLSSRPSPPTLKPSDIELAENEDWSSAELQECADHVDAFNRHVHVDSRVEVAVLPVFDGLSVIMHKI</sequence>
<evidence type="ECO:0000256" key="2">
    <source>
        <dbReference type="ARBA" id="ARBA00022679"/>
    </source>
</evidence>
<dbReference type="InterPro" id="IPR050362">
    <property type="entry name" value="Cation-dep_OMT"/>
</dbReference>
<dbReference type="OrthoDB" id="10251242at2759"/>
<comment type="similarity">
    <text evidence="4">Belongs to the class I-like SAM-binding methyltransferase superfamily. Cation-dependent O-methyltransferase family.</text>
</comment>
<proteinExistence type="inferred from homology"/>
<dbReference type="Gene3D" id="3.40.50.150">
    <property type="entry name" value="Vaccinia Virus protein VP39"/>
    <property type="match status" value="1"/>
</dbReference>
<dbReference type="PROSITE" id="PS51682">
    <property type="entry name" value="SAM_OMT_I"/>
    <property type="match status" value="1"/>
</dbReference>
<dbReference type="SUPFAM" id="SSF53335">
    <property type="entry name" value="S-adenosyl-L-methionine-dependent methyltransferases"/>
    <property type="match status" value="1"/>
</dbReference>
<dbReference type="InterPro" id="IPR029063">
    <property type="entry name" value="SAM-dependent_MTases_sf"/>
</dbReference>
<comment type="caution">
    <text evidence="5">The sequence shown here is derived from an EMBL/GenBank/DDBJ whole genome shotgun (WGS) entry which is preliminary data.</text>
</comment>
<organism evidence="5 6">
    <name type="scientific">Entomortierella parvispora</name>
    <dbReference type="NCBI Taxonomy" id="205924"/>
    <lineage>
        <taxon>Eukaryota</taxon>
        <taxon>Fungi</taxon>
        <taxon>Fungi incertae sedis</taxon>
        <taxon>Mucoromycota</taxon>
        <taxon>Mortierellomycotina</taxon>
        <taxon>Mortierellomycetes</taxon>
        <taxon>Mortierellales</taxon>
        <taxon>Mortierellaceae</taxon>
        <taxon>Entomortierella</taxon>
    </lineage>
</organism>
<dbReference type="Pfam" id="PF01596">
    <property type="entry name" value="Methyltransf_3"/>
    <property type="match status" value="1"/>
</dbReference>
<dbReference type="AlphaFoldDB" id="A0A9P3H7Y0"/>
<evidence type="ECO:0000256" key="4">
    <source>
        <dbReference type="ARBA" id="ARBA00023453"/>
    </source>
</evidence>
<dbReference type="GO" id="GO:0032259">
    <property type="term" value="P:methylation"/>
    <property type="evidence" value="ECO:0007669"/>
    <property type="project" value="UniProtKB-KW"/>
</dbReference>
<evidence type="ECO:0000256" key="1">
    <source>
        <dbReference type="ARBA" id="ARBA00022603"/>
    </source>
</evidence>
<gene>
    <name evidence="5" type="ORF">EMPS_04076</name>
</gene>
<keyword evidence="2" id="KW-0808">Transferase</keyword>
<dbReference type="EMBL" id="BQFW01000006">
    <property type="protein sequence ID" value="GJJ71719.1"/>
    <property type="molecule type" value="Genomic_DNA"/>
</dbReference>